<dbReference type="PANTHER" id="PTHR36986">
    <property type="entry name" value="UPF0643 PROTEIN PB2B2.08"/>
    <property type="match status" value="1"/>
</dbReference>
<dbReference type="AlphaFoldDB" id="K2SBX4"/>
<name>K2SBX4_MACPH</name>
<sequence length="251" mass="27845">MSTAAVADHPPAAIPPTESNSTATADSAAIQQGKPQQQQQQQQPAIVDRLQLVHHLNNPAVAACELLPGHIVASPYPGRTHTLDLARLPTASALFARALQSLAPVSGDFATLPYERAFDFGALFAELRRLVAQEHGFAWPRSEFYVVAFRSVLKDAIDRDRLGLLDEKSHEEAVRSGGLLKYWFGVPDAERRNLATCFWHSRQNAADGGKGPWHKQARGAAVMYEAIRFETRRLTVEEGVSGWKWEDWKDR</sequence>
<protein>
    <submittedName>
        <fullName evidence="2">Uncharacterized protein</fullName>
    </submittedName>
</protein>
<proteinExistence type="predicted"/>
<accession>K2SBX4</accession>
<feature type="region of interest" description="Disordered" evidence="1">
    <location>
        <begin position="1"/>
        <end position="43"/>
    </location>
</feature>
<dbReference type="HOGENOM" id="CLU_068116_2_0_1"/>
<dbReference type="OrthoDB" id="2140489at2759"/>
<reference evidence="2 3" key="1">
    <citation type="journal article" date="2012" name="BMC Genomics">
        <title>Tools to kill: Genome of one of the most destructive plant pathogenic fungi Macrophomina phaseolina.</title>
        <authorList>
            <person name="Islam M.S."/>
            <person name="Haque M.S."/>
            <person name="Islam M.M."/>
            <person name="Emdad E.M."/>
            <person name="Halim A."/>
            <person name="Hossen Q.M.M."/>
            <person name="Hossain M.Z."/>
            <person name="Ahmed B."/>
            <person name="Rahim S."/>
            <person name="Rahman M.S."/>
            <person name="Alam M.M."/>
            <person name="Hou S."/>
            <person name="Wan X."/>
            <person name="Saito J.A."/>
            <person name="Alam M."/>
        </authorList>
    </citation>
    <scope>NUCLEOTIDE SEQUENCE [LARGE SCALE GENOMIC DNA]</scope>
    <source>
        <strain evidence="2 3">MS6</strain>
    </source>
</reference>
<dbReference type="PANTHER" id="PTHR36986:SF1">
    <property type="entry name" value="UPF0643 PROTEIN PB2B2.08"/>
    <property type="match status" value="1"/>
</dbReference>
<evidence type="ECO:0000313" key="2">
    <source>
        <dbReference type="EMBL" id="EKG14360.1"/>
    </source>
</evidence>
<organism evidence="2 3">
    <name type="scientific">Macrophomina phaseolina (strain MS6)</name>
    <name type="common">Charcoal rot fungus</name>
    <dbReference type="NCBI Taxonomy" id="1126212"/>
    <lineage>
        <taxon>Eukaryota</taxon>
        <taxon>Fungi</taxon>
        <taxon>Dikarya</taxon>
        <taxon>Ascomycota</taxon>
        <taxon>Pezizomycotina</taxon>
        <taxon>Dothideomycetes</taxon>
        <taxon>Dothideomycetes incertae sedis</taxon>
        <taxon>Botryosphaeriales</taxon>
        <taxon>Botryosphaeriaceae</taxon>
        <taxon>Macrophomina</taxon>
    </lineage>
</organism>
<dbReference type="EMBL" id="AHHD01000356">
    <property type="protein sequence ID" value="EKG14360.1"/>
    <property type="molecule type" value="Genomic_DNA"/>
</dbReference>
<dbReference type="InParanoid" id="K2SBX4"/>
<feature type="compositionally biased region" description="Low complexity" evidence="1">
    <location>
        <begin position="31"/>
        <end position="43"/>
    </location>
</feature>
<evidence type="ECO:0000313" key="3">
    <source>
        <dbReference type="Proteomes" id="UP000007129"/>
    </source>
</evidence>
<evidence type="ECO:0000256" key="1">
    <source>
        <dbReference type="SAM" id="MobiDB-lite"/>
    </source>
</evidence>
<dbReference type="VEuPathDB" id="FungiDB:MPH_08451"/>
<gene>
    <name evidence="2" type="ORF">MPH_08451</name>
</gene>
<comment type="caution">
    <text evidence="2">The sequence shown here is derived from an EMBL/GenBank/DDBJ whole genome shotgun (WGS) entry which is preliminary data.</text>
</comment>
<dbReference type="Proteomes" id="UP000007129">
    <property type="component" value="Unassembled WGS sequence"/>
</dbReference>
<dbReference type="eggNOG" id="ENOG502S1BV">
    <property type="taxonomic scope" value="Eukaryota"/>
</dbReference>